<dbReference type="Proteomes" id="UP000030755">
    <property type="component" value="Unassembled WGS sequence"/>
</dbReference>
<dbReference type="PANTHER" id="PTHR28348:SF1">
    <property type="entry name" value="UPF0193 PROTEIN EVG1"/>
    <property type="match status" value="1"/>
</dbReference>
<sequence>MTKHSSNHQFSPATSEFLNNLLLDSGISQRQKNVFKNILAGKEEKDYKIFRQSESMKIKSSPFEKDINADKLVKKRQLNEIVRSGAYSIEKYKPCENRRNLSLEKEKLQLAMATRKSKDDPIAFIESESKEDPMAELKAKTYLKCKEDLDEISMLTNEIQERRDWLCEMERLGQAEKYRKRIENEINESHHV</sequence>
<dbReference type="EMBL" id="KE560945">
    <property type="protein sequence ID" value="EPZ34521.1"/>
    <property type="molecule type" value="Genomic_DNA"/>
</dbReference>
<evidence type="ECO:0000313" key="2">
    <source>
        <dbReference type="Proteomes" id="UP000030755"/>
    </source>
</evidence>
<organism evidence="1 2">
    <name type="scientific">Rozella allomycis (strain CSF55)</name>
    <dbReference type="NCBI Taxonomy" id="988480"/>
    <lineage>
        <taxon>Eukaryota</taxon>
        <taxon>Fungi</taxon>
        <taxon>Fungi incertae sedis</taxon>
        <taxon>Cryptomycota</taxon>
        <taxon>Cryptomycota incertae sedis</taxon>
        <taxon>Rozella</taxon>
    </lineage>
</organism>
<dbReference type="PANTHER" id="PTHR28348">
    <property type="entry name" value="UPF0193 PROTEIN EVG1"/>
    <property type="match status" value="1"/>
</dbReference>
<gene>
    <name evidence="1" type="ORF">O9G_001777</name>
</gene>
<keyword evidence="2" id="KW-1185">Reference proteome</keyword>
<dbReference type="Pfam" id="PF05250">
    <property type="entry name" value="UPF0193"/>
    <property type="match status" value="1"/>
</dbReference>
<dbReference type="OrthoDB" id="189770at2759"/>
<dbReference type="AlphaFoldDB" id="A0A075B117"/>
<name>A0A075B117_ROZAC</name>
<dbReference type="InterPro" id="IPR007914">
    <property type="entry name" value="UPF0193"/>
</dbReference>
<evidence type="ECO:0000313" key="1">
    <source>
        <dbReference type="EMBL" id="EPZ34521.1"/>
    </source>
</evidence>
<accession>A0A075B117</accession>
<dbReference type="HOGENOM" id="CLU_1415912_0_0_1"/>
<reference evidence="1 2" key="1">
    <citation type="journal article" date="2013" name="Curr. Biol.">
        <title>Shared signatures of parasitism and phylogenomics unite Cryptomycota and microsporidia.</title>
        <authorList>
            <person name="James T.Y."/>
            <person name="Pelin A."/>
            <person name="Bonen L."/>
            <person name="Ahrendt S."/>
            <person name="Sain D."/>
            <person name="Corradi N."/>
            <person name="Stajich J.E."/>
        </authorList>
    </citation>
    <scope>NUCLEOTIDE SEQUENCE [LARGE SCALE GENOMIC DNA]</scope>
    <source>
        <strain evidence="1 2">CSF55</strain>
    </source>
</reference>
<protein>
    <submittedName>
        <fullName evidence="1">Uncharacterized protein</fullName>
    </submittedName>
</protein>
<proteinExistence type="predicted"/>